<dbReference type="Proteomes" id="UP001299970">
    <property type="component" value="Unassembled WGS sequence"/>
</dbReference>
<proteinExistence type="predicted"/>
<keyword evidence="2" id="KW-1185">Reference proteome</keyword>
<name>A0ABS9T977_9PSEU</name>
<sequence length="92" mass="10050">MESRASFPDTVGDRDLEQAWSGVPAVELALTDIDLGEATPGREPITWEQARAQLVELERLADISDFPGQAAILPGLVPGAVLTRWQRRRPDG</sequence>
<dbReference type="EMBL" id="JAKXMK010000004">
    <property type="protein sequence ID" value="MCH6165091.1"/>
    <property type="molecule type" value="Genomic_DNA"/>
</dbReference>
<dbReference type="RefSeq" id="WP_241035126.1">
    <property type="nucleotide sequence ID" value="NZ_BAAAJF010000018.1"/>
</dbReference>
<protein>
    <submittedName>
        <fullName evidence="1">Uncharacterized protein</fullName>
    </submittedName>
</protein>
<organism evidence="1 2">
    <name type="scientific">Pseudonocardia alaniniphila</name>
    <dbReference type="NCBI Taxonomy" id="75291"/>
    <lineage>
        <taxon>Bacteria</taxon>
        <taxon>Bacillati</taxon>
        <taxon>Actinomycetota</taxon>
        <taxon>Actinomycetes</taxon>
        <taxon>Pseudonocardiales</taxon>
        <taxon>Pseudonocardiaceae</taxon>
        <taxon>Pseudonocardia</taxon>
    </lineage>
</organism>
<accession>A0ABS9T977</accession>
<evidence type="ECO:0000313" key="2">
    <source>
        <dbReference type="Proteomes" id="UP001299970"/>
    </source>
</evidence>
<evidence type="ECO:0000313" key="1">
    <source>
        <dbReference type="EMBL" id="MCH6165091.1"/>
    </source>
</evidence>
<gene>
    <name evidence="1" type="ORF">MMF94_05290</name>
</gene>
<reference evidence="1 2" key="1">
    <citation type="submission" date="2022-03" db="EMBL/GenBank/DDBJ databases">
        <title>Pseudonocardia alaer sp. nov., a novel actinomycete isolated from reed forest soil.</title>
        <authorList>
            <person name="Wang L."/>
        </authorList>
    </citation>
    <scope>NUCLEOTIDE SEQUENCE [LARGE SCALE GENOMIC DNA]</scope>
    <source>
        <strain evidence="1 2">Y-16303</strain>
    </source>
</reference>
<comment type="caution">
    <text evidence="1">The sequence shown here is derived from an EMBL/GenBank/DDBJ whole genome shotgun (WGS) entry which is preliminary data.</text>
</comment>